<dbReference type="PRINTS" id="PR00412">
    <property type="entry name" value="EPOXHYDRLASE"/>
</dbReference>
<feature type="active site" description="Nucleophile" evidence="4">
    <location>
        <position position="180"/>
    </location>
</feature>
<evidence type="ECO:0000256" key="2">
    <source>
        <dbReference type="ARBA" id="ARBA00022797"/>
    </source>
</evidence>
<dbReference type="EMBL" id="JH971390">
    <property type="protein sequence ID" value="EKM79132.1"/>
    <property type="molecule type" value="Genomic_DNA"/>
</dbReference>
<feature type="domain" description="Epoxide hydrolase N-terminal" evidence="5">
    <location>
        <begin position="5"/>
        <end position="115"/>
    </location>
</feature>
<dbReference type="GO" id="GO:0004301">
    <property type="term" value="F:epoxide hydrolase activity"/>
    <property type="evidence" value="ECO:0007669"/>
    <property type="project" value="TreeGrafter"/>
</dbReference>
<dbReference type="AlphaFoldDB" id="K5X845"/>
<dbReference type="InterPro" id="IPR000639">
    <property type="entry name" value="Epox_hydrolase-like"/>
</dbReference>
<dbReference type="KEGG" id="abp:AGABI1DRAFT73932"/>
<dbReference type="GO" id="GO:0097176">
    <property type="term" value="P:epoxide metabolic process"/>
    <property type="evidence" value="ECO:0007669"/>
    <property type="project" value="TreeGrafter"/>
</dbReference>
<keyword evidence="2" id="KW-0058">Aromatic hydrocarbons catabolism</keyword>
<evidence type="ECO:0000256" key="3">
    <source>
        <dbReference type="ARBA" id="ARBA00022801"/>
    </source>
</evidence>
<dbReference type="PANTHER" id="PTHR21661">
    <property type="entry name" value="EPOXIDE HYDROLASE 1-RELATED"/>
    <property type="match status" value="1"/>
</dbReference>
<accession>K5X845</accession>
<dbReference type="PANTHER" id="PTHR21661:SF35">
    <property type="entry name" value="EPOXIDE HYDROLASE"/>
    <property type="match status" value="1"/>
</dbReference>
<dbReference type="Proteomes" id="UP000008493">
    <property type="component" value="Unassembled WGS sequence"/>
</dbReference>
<keyword evidence="3" id="KW-0378">Hydrolase</keyword>
<feature type="active site" description="Proton donor" evidence="4">
    <location>
        <position position="314"/>
    </location>
</feature>
<reference evidence="7" key="1">
    <citation type="journal article" date="2012" name="Proc. Natl. Acad. Sci. U.S.A.">
        <title>Genome sequence of the button mushroom Agaricus bisporus reveals mechanisms governing adaptation to a humic-rich ecological niche.</title>
        <authorList>
            <person name="Morin E."/>
            <person name="Kohler A."/>
            <person name="Baker A.R."/>
            <person name="Foulongne-Oriol M."/>
            <person name="Lombard V."/>
            <person name="Nagy L.G."/>
            <person name="Ohm R.A."/>
            <person name="Patyshakuliyeva A."/>
            <person name="Brun A."/>
            <person name="Aerts A.L."/>
            <person name="Bailey A.M."/>
            <person name="Billette C."/>
            <person name="Coutinho P.M."/>
            <person name="Deakin G."/>
            <person name="Doddapaneni H."/>
            <person name="Floudas D."/>
            <person name="Grimwood J."/>
            <person name="Hilden K."/>
            <person name="Kuees U."/>
            <person name="LaButti K.M."/>
            <person name="Lapidus A."/>
            <person name="Lindquist E.A."/>
            <person name="Lucas S.M."/>
            <person name="Murat C."/>
            <person name="Riley R.W."/>
            <person name="Salamov A.A."/>
            <person name="Schmutz J."/>
            <person name="Subramanian V."/>
            <person name="Woesten H.A.B."/>
            <person name="Xu J."/>
            <person name="Eastwood D.C."/>
            <person name="Foster G.D."/>
            <person name="Sonnenberg A.S."/>
            <person name="Cullen D."/>
            <person name="de Vries R.P."/>
            <person name="Lundell T."/>
            <person name="Hibbett D.S."/>
            <person name="Henrissat B."/>
            <person name="Burton K.S."/>
            <person name="Kerrigan R.W."/>
            <person name="Challen M.P."/>
            <person name="Grigoriev I.V."/>
            <person name="Martin F."/>
        </authorList>
    </citation>
    <scope>NUCLEOTIDE SEQUENCE [LARGE SCALE GENOMIC DNA]</scope>
    <source>
        <strain evidence="7">JB137-S8 / ATCC MYA-4627 / FGSC 10392</strain>
    </source>
</reference>
<dbReference type="SUPFAM" id="SSF53474">
    <property type="entry name" value="alpha/beta-Hydrolases"/>
    <property type="match status" value="1"/>
</dbReference>
<dbReference type="PIRSF" id="PIRSF001112">
    <property type="entry name" value="Epoxide_hydrolase"/>
    <property type="match status" value="1"/>
</dbReference>
<gene>
    <name evidence="6" type="ORF">AGABI1DRAFT_73932</name>
</gene>
<dbReference type="OrthoDB" id="7130006at2759"/>
<dbReference type="InterPro" id="IPR016292">
    <property type="entry name" value="Epoxide_hydrolase"/>
</dbReference>
<dbReference type="Gene3D" id="3.40.50.1820">
    <property type="entry name" value="alpha/beta hydrolase"/>
    <property type="match status" value="1"/>
</dbReference>
<dbReference type="InterPro" id="IPR029058">
    <property type="entry name" value="AB_hydrolase_fold"/>
</dbReference>
<comment type="similarity">
    <text evidence="1">Belongs to the peptidase S33 family.</text>
</comment>
<evidence type="ECO:0000256" key="1">
    <source>
        <dbReference type="ARBA" id="ARBA00010088"/>
    </source>
</evidence>
<evidence type="ECO:0000313" key="7">
    <source>
        <dbReference type="Proteomes" id="UP000008493"/>
    </source>
</evidence>
<dbReference type="STRING" id="597362.K5X845"/>
<dbReference type="Pfam" id="PF06441">
    <property type="entry name" value="EHN"/>
    <property type="match status" value="1"/>
</dbReference>
<dbReference type="eggNOG" id="KOG2565">
    <property type="taxonomic scope" value="Eukaryota"/>
</dbReference>
<evidence type="ECO:0000313" key="6">
    <source>
        <dbReference type="EMBL" id="EKM79132.1"/>
    </source>
</evidence>
<feature type="active site" description="Proton acceptor" evidence="4">
    <location>
        <position position="367"/>
    </location>
</feature>
<dbReference type="InParanoid" id="K5X845"/>
<organism evidence="6 7">
    <name type="scientific">Agaricus bisporus var. burnettii (strain JB137-S8 / ATCC MYA-4627 / FGSC 10392)</name>
    <name type="common">White button mushroom</name>
    <dbReference type="NCBI Taxonomy" id="597362"/>
    <lineage>
        <taxon>Eukaryota</taxon>
        <taxon>Fungi</taxon>
        <taxon>Dikarya</taxon>
        <taxon>Basidiomycota</taxon>
        <taxon>Agaricomycotina</taxon>
        <taxon>Agaricomycetes</taxon>
        <taxon>Agaricomycetidae</taxon>
        <taxon>Agaricales</taxon>
        <taxon>Agaricineae</taxon>
        <taxon>Agaricaceae</taxon>
        <taxon>Agaricus</taxon>
    </lineage>
</organism>
<protein>
    <recommendedName>
        <fullName evidence="5">Epoxide hydrolase N-terminal domain-containing protein</fullName>
    </recommendedName>
</protein>
<dbReference type="OMA" id="YSAMMVT"/>
<sequence length="403" mass="45964">MSTESPFTIAVPDEQILLLKQKLDLARFPDELEEAGWNYGAPLKDVQRLAAYWKDGFDWRKHEALLNEELPQFTRDVEVEGFGSLNIHYVHKKSSVDSAIPLLFVHGWPGSFLEVRKILPMLTEESSDHPSFHVVAISLPGYGFSEAPKKKGFAISQYAEVSHKLMLALGYNEYVTQGGDWGGFITQRVSTLYGGKHAKARHTNFPTAPPPHPWHRPMIFFSLMLTRYTPEEKAGLARMESFRKEGRGYYVEQSTQPQTLGYGLADSPVGLLAWIYEKLVNWTDEYPWTFDEVLTWMSIYWFSRAGPAASVRIYYEFMKSRPTLTWVGELGIPTGYSYFPKEVLQFPRSWLKNRQLVFENRHTKGGHFAAYECPELLVGDIRKMFGKGGPAFGAVSSHNGFKL</sequence>
<name>K5X845_AGABU</name>
<dbReference type="HOGENOM" id="CLU_019414_0_2_1"/>
<dbReference type="GeneID" id="18831141"/>
<dbReference type="InterPro" id="IPR010497">
    <property type="entry name" value="Epoxide_hydro_N"/>
</dbReference>
<evidence type="ECO:0000256" key="4">
    <source>
        <dbReference type="PIRSR" id="PIRSR001112-1"/>
    </source>
</evidence>
<dbReference type="RefSeq" id="XP_007329744.1">
    <property type="nucleotide sequence ID" value="XM_007329682.1"/>
</dbReference>
<keyword evidence="7" id="KW-1185">Reference proteome</keyword>
<evidence type="ECO:0000259" key="5">
    <source>
        <dbReference type="Pfam" id="PF06441"/>
    </source>
</evidence>
<proteinExistence type="inferred from homology"/>